<keyword evidence="2" id="KW-1185">Reference proteome</keyword>
<evidence type="ECO:0000313" key="1">
    <source>
        <dbReference type="EMBL" id="RJX71020.1"/>
    </source>
</evidence>
<name>A0A3A6QJC6_9VIBR</name>
<dbReference type="Proteomes" id="UP000273252">
    <property type="component" value="Unassembled WGS sequence"/>
</dbReference>
<dbReference type="AlphaFoldDB" id="A0A3A6QJC6"/>
<organism evidence="1 2">
    <name type="scientific">Vibrio sinensis</name>
    <dbReference type="NCBI Taxonomy" id="2302434"/>
    <lineage>
        <taxon>Bacteria</taxon>
        <taxon>Pseudomonadati</taxon>
        <taxon>Pseudomonadota</taxon>
        <taxon>Gammaproteobacteria</taxon>
        <taxon>Vibrionales</taxon>
        <taxon>Vibrionaceae</taxon>
        <taxon>Vibrio</taxon>
    </lineage>
</organism>
<sequence length="64" mass="7697">MLSKRFHSAKYKLQETHTYDDFIKDFRIPVNKKTQAFIEPELLDLHSSIVESIMFNKHNYPELI</sequence>
<comment type="caution">
    <text evidence="1">The sequence shown here is derived from an EMBL/GenBank/DDBJ whole genome shotgun (WGS) entry which is preliminary data.</text>
</comment>
<dbReference type="EMBL" id="QVMU01000009">
    <property type="protein sequence ID" value="RJX71020.1"/>
    <property type="molecule type" value="Genomic_DNA"/>
</dbReference>
<evidence type="ECO:0000313" key="2">
    <source>
        <dbReference type="Proteomes" id="UP000273252"/>
    </source>
</evidence>
<proteinExistence type="predicted"/>
<reference evidence="1 2" key="1">
    <citation type="submission" date="2018-08" db="EMBL/GenBank/DDBJ databases">
        <title>Vibrio isolated from the Eastern China Marginal Seas.</title>
        <authorList>
            <person name="Li Y."/>
        </authorList>
    </citation>
    <scope>NUCLEOTIDE SEQUENCE [LARGE SCALE GENOMIC DNA]</scope>
    <source>
        <strain evidence="1 2">BEI233</strain>
    </source>
</reference>
<protein>
    <submittedName>
        <fullName evidence="1">Uncharacterized protein</fullName>
    </submittedName>
</protein>
<accession>A0A3A6QJC6</accession>
<gene>
    <name evidence="1" type="ORF">DZ860_11865</name>
</gene>